<proteinExistence type="predicted"/>
<dbReference type="PROSITE" id="PS51918">
    <property type="entry name" value="RADICAL_SAM"/>
    <property type="match status" value="1"/>
</dbReference>
<dbReference type="SUPFAM" id="SSF102114">
    <property type="entry name" value="Radical SAM enzymes"/>
    <property type="match status" value="1"/>
</dbReference>
<dbReference type="InterPro" id="IPR058240">
    <property type="entry name" value="rSAM_sf"/>
</dbReference>
<dbReference type="InterPro" id="IPR023404">
    <property type="entry name" value="rSAM_horseshoe"/>
</dbReference>
<comment type="cofactor">
    <cofactor evidence="1">
        <name>[4Fe-4S] cluster</name>
        <dbReference type="ChEBI" id="CHEBI:49883"/>
    </cofactor>
</comment>
<dbReference type="Proteomes" id="UP000033423">
    <property type="component" value="Unassembled WGS sequence"/>
</dbReference>
<evidence type="ECO:0000256" key="2">
    <source>
        <dbReference type="ARBA" id="ARBA00022691"/>
    </source>
</evidence>
<dbReference type="PANTHER" id="PTHR43409">
    <property type="entry name" value="ANAEROBIC MAGNESIUM-PROTOPORPHYRIN IX MONOMETHYL ESTER CYCLASE-RELATED"/>
    <property type="match status" value="1"/>
</dbReference>
<dbReference type="InterPro" id="IPR006638">
    <property type="entry name" value="Elp3/MiaA/NifB-like_rSAM"/>
</dbReference>
<dbReference type="InterPro" id="IPR051198">
    <property type="entry name" value="BchE-like"/>
</dbReference>
<keyword evidence="4" id="KW-0408">Iron</keyword>
<dbReference type="Gene3D" id="3.80.30.20">
    <property type="entry name" value="tm_1862 like domain"/>
    <property type="match status" value="1"/>
</dbReference>
<evidence type="ECO:0000259" key="6">
    <source>
        <dbReference type="PROSITE" id="PS51918"/>
    </source>
</evidence>
<keyword evidence="2" id="KW-0949">S-adenosyl-L-methionine</keyword>
<dbReference type="AlphaFoldDB" id="A0A0F3H0M6"/>
<evidence type="ECO:0000313" key="7">
    <source>
        <dbReference type="EMBL" id="KJU86478.1"/>
    </source>
</evidence>
<organism evidence="7 8">
    <name type="scientific">Candidatus Magnetobacterium bavaricum</name>
    <dbReference type="NCBI Taxonomy" id="29290"/>
    <lineage>
        <taxon>Bacteria</taxon>
        <taxon>Pseudomonadati</taxon>
        <taxon>Nitrospirota</taxon>
        <taxon>Thermodesulfovibrionia</taxon>
        <taxon>Thermodesulfovibrionales</taxon>
        <taxon>Candidatus Magnetobacteriaceae</taxon>
        <taxon>Candidatus Magnetobacterium</taxon>
    </lineage>
</organism>
<evidence type="ECO:0000313" key="8">
    <source>
        <dbReference type="Proteomes" id="UP000033423"/>
    </source>
</evidence>
<dbReference type="EMBL" id="LACI01000573">
    <property type="protein sequence ID" value="KJU86478.1"/>
    <property type="molecule type" value="Genomic_DNA"/>
</dbReference>
<dbReference type="SFLD" id="SFLDS00029">
    <property type="entry name" value="Radical_SAM"/>
    <property type="match status" value="1"/>
</dbReference>
<gene>
    <name evidence="7" type="ORF">MBAV_001331</name>
</gene>
<dbReference type="SFLD" id="SFLDG01082">
    <property type="entry name" value="B12-binding_domain_containing"/>
    <property type="match status" value="1"/>
</dbReference>
<keyword evidence="3" id="KW-0479">Metal-binding</keyword>
<sequence>MDALIISGYFDLDHEVSLHHTDDFRLTVEGVPMTISNMVTYFKNNRVIDNCEKRRFNALKKPYKQVYYSSFHLYNNIVSNGFSAEILNCHDINDSKRFDFYNKNPLSVVISTTFINMEAVRRITKDIRMFIPNTWIIVGGSFTRYSYLVWKRRYEPYYNEPDVLNNYFFTTQNSVDDVDAFIYDEHGERTLLKMLQFLKQGHRPQNLPNTVIALHDGPKTKWKFNESVPEDFTMDDHRIMWEKIPTDYLSTVIPFSNTYGCPFKCNFCNFSQTQMYKKSIDVVFTELHELTTHRVVNRVWFTDDNFFLTPKMVEVFCERYMKEKLPFQWMSFIRANSINAKTAELLRKSNCCLLILGLESGSQEMLNNMNKKDTIEGYKIAMNHLIKNGIDTEISFIFGYPGETDSTVTETINFINSLPMSSSQVNYLYLFKFNLLPLSGVFEENNRTIWNIKGNFNRWSHKTMDSDRVDHILHRVATETNTTVFNYLDSINTMNKEDTVIFMRLRDELSRNINIKINENPAHIENLWSKLYDFLKTKGLF</sequence>
<accession>A0A0F3H0M6</accession>
<name>A0A0F3H0M6_9BACT</name>
<comment type="caution">
    <text evidence="7">The sequence shown here is derived from an EMBL/GenBank/DDBJ whole genome shotgun (WGS) entry which is preliminary data.</text>
</comment>
<dbReference type="GO" id="GO:0046872">
    <property type="term" value="F:metal ion binding"/>
    <property type="evidence" value="ECO:0007669"/>
    <property type="project" value="UniProtKB-KW"/>
</dbReference>
<feature type="domain" description="Radical SAM core" evidence="6">
    <location>
        <begin position="245"/>
        <end position="479"/>
    </location>
</feature>
<evidence type="ECO:0000256" key="3">
    <source>
        <dbReference type="ARBA" id="ARBA00022723"/>
    </source>
</evidence>
<evidence type="ECO:0000256" key="4">
    <source>
        <dbReference type="ARBA" id="ARBA00023004"/>
    </source>
</evidence>
<evidence type="ECO:0000256" key="5">
    <source>
        <dbReference type="ARBA" id="ARBA00023014"/>
    </source>
</evidence>
<evidence type="ECO:0000256" key="1">
    <source>
        <dbReference type="ARBA" id="ARBA00001966"/>
    </source>
</evidence>
<keyword evidence="5" id="KW-0411">Iron-sulfur</keyword>
<dbReference type="SMART" id="SM00729">
    <property type="entry name" value="Elp3"/>
    <property type="match status" value="1"/>
</dbReference>
<dbReference type="InterPro" id="IPR007197">
    <property type="entry name" value="rSAM"/>
</dbReference>
<protein>
    <submittedName>
        <fullName evidence="7">Radical SAM domain-containing protein</fullName>
    </submittedName>
</protein>
<dbReference type="GO" id="GO:0003824">
    <property type="term" value="F:catalytic activity"/>
    <property type="evidence" value="ECO:0007669"/>
    <property type="project" value="InterPro"/>
</dbReference>
<keyword evidence="8" id="KW-1185">Reference proteome</keyword>
<dbReference type="SFLD" id="SFLDG01123">
    <property type="entry name" value="methyltransferase_(Class_B)"/>
    <property type="match status" value="1"/>
</dbReference>
<dbReference type="GO" id="GO:0051539">
    <property type="term" value="F:4 iron, 4 sulfur cluster binding"/>
    <property type="evidence" value="ECO:0007669"/>
    <property type="project" value="UniProtKB-KW"/>
</dbReference>
<reference evidence="7 8" key="1">
    <citation type="submission" date="2015-02" db="EMBL/GenBank/DDBJ databases">
        <title>Single-cell genomics of uncultivated deep-branching MTB reveals a conserved set of magnetosome genes.</title>
        <authorList>
            <person name="Kolinko S."/>
            <person name="Richter M."/>
            <person name="Glockner F.O."/>
            <person name="Brachmann A."/>
            <person name="Schuler D."/>
        </authorList>
    </citation>
    <scope>NUCLEOTIDE SEQUENCE [LARGE SCALE GENOMIC DNA]</scope>
    <source>
        <strain evidence="7">TM-1</strain>
    </source>
</reference>
<dbReference type="Pfam" id="PF04055">
    <property type="entry name" value="Radical_SAM"/>
    <property type="match status" value="1"/>
</dbReference>
<dbReference type="InterPro" id="IPR034466">
    <property type="entry name" value="Methyltransferase_Class_B"/>
</dbReference>